<keyword evidence="1" id="KW-1133">Transmembrane helix</keyword>
<accession>A0A927FCI8</accession>
<dbReference type="AlphaFoldDB" id="A0A927FCI8"/>
<gene>
    <name evidence="2" type="ORF">IEN85_15570</name>
</gene>
<dbReference type="EMBL" id="JACYFG010000038">
    <property type="protein sequence ID" value="MBD5780918.1"/>
    <property type="molecule type" value="Genomic_DNA"/>
</dbReference>
<keyword evidence="3" id="KW-1185">Reference proteome</keyword>
<proteinExistence type="predicted"/>
<organism evidence="2 3">
    <name type="scientific">Pelagicoccus enzymogenes</name>
    <dbReference type="NCBI Taxonomy" id="2773457"/>
    <lineage>
        <taxon>Bacteria</taxon>
        <taxon>Pseudomonadati</taxon>
        <taxon>Verrucomicrobiota</taxon>
        <taxon>Opitutia</taxon>
        <taxon>Puniceicoccales</taxon>
        <taxon>Pelagicoccaceae</taxon>
        <taxon>Pelagicoccus</taxon>
    </lineage>
</organism>
<evidence type="ECO:0000256" key="1">
    <source>
        <dbReference type="SAM" id="Phobius"/>
    </source>
</evidence>
<reference evidence="2" key="1">
    <citation type="submission" date="2020-09" db="EMBL/GenBank/DDBJ databases">
        <title>Pelagicoccus enzymogenes sp. nov. with an EPS production, isolated from marine sediment.</title>
        <authorList>
            <person name="Feng X."/>
        </authorList>
    </citation>
    <scope>NUCLEOTIDE SEQUENCE</scope>
    <source>
        <strain evidence="2">NFK12</strain>
    </source>
</reference>
<feature type="transmembrane region" description="Helical" evidence="1">
    <location>
        <begin position="85"/>
        <end position="106"/>
    </location>
</feature>
<evidence type="ECO:0000313" key="3">
    <source>
        <dbReference type="Proteomes" id="UP000622317"/>
    </source>
</evidence>
<comment type="caution">
    <text evidence="2">The sequence shown here is derived from an EMBL/GenBank/DDBJ whole genome shotgun (WGS) entry which is preliminary data.</text>
</comment>
<dbReference type="RefSeq" id="WP_191618024.1">
    <property type="nucleotide sequence ID" value="NZ_JACYFG010000038.1"/>
</dbReference>
<evidence type="ECO:0000313" key="2">
    <source>
        <dbReference type="EMBL" id="MBD5780918.1"/>
    </source>
</evidence>
<sequence>MNDEQAWKQFERLAAPDLSERERAELEAEIEKNPKLAKRLQAFRAMNAWAQMEPPVAEVEARERLFSELDRDRESQMVEAGLGKLFPVFMGGAVAAVLVLGALNVWQFDALSGDLWEALFGLPSETIETAIVSQL</sequence>
<protein>
    <submittedName>
        <fullName evidence="2">Uncharacterized protein</fullName>
    </submittedName>
</protein>
<keyword evidence="1" id="KW-0472">Membrane</keyword>
<dbReference type="Proteomes" id="UP000622317">
    <property type="component" value="Unassembled WGS sequence"/>
</dbReference>
<name>A0A927FCI8_9BACT</name>
<keyword evidence="1" id="KW-0812">Transmembrane</keyword>